<name>A0ABY2NSJ8_9LEPT</name>
<evidence type="ECO:0000313" key="2">
    <source>
        <dbReference type="Proteomes" id="UP000298112"/>
    </source>
</evidence>
<dbReference type="Proteomes" id="UP000298112">
    <property type="component" value="Unassembled WGS sequence"/>
</dbReference>
<organism evidence="1 2">
    <name type="scientific">Leptospira vanthielii</name>
    <dbReference type="NCBI Taxonomy" id="293085"/>
    <lineage>
        <taxon>Bacteria</taxon>
        <taxon>Pseudomonadati</taxon>
        <taxon>Spirochaetota</taxon>
        <taxon>Spirochaetia</taxon>
        <taxon>Leptospirales</taxon>
        <taxon>Leptospiraceae</taxon>
        <taxon>Leptospira</taxon>
    </lineage>
</organism>
<gene>
    <name evidence="1" type="ORF">EHQ95_04275</name>
</gene>
<proteinExistence type="predicted"/>
<evidence type="ECO:0000313" key="1">
    <source>
        <dbReference type="EMBL" id="TGM60064.1"/>
    </source>
</evidence>
<reference evidence="2" key="1">
    <citation type="journal article" date="2019" name="PLoS Negl. Trop. Dis.">
        <title>Revisiting the worldwide diversity of Leptospira species in the environment.</title>
        <authorList>
            <person name="Vincent A.T."/>
            <person name="Schiettekatte O."/>
            <person name="Bourhy P."/>
            <person name="Veyrier F.J."/>
            <person name="Picardeau M."/>
        </authorList>
    </citation>
    <scope>NUCLEOTIDE SEQUENCE [LARGE SCALE GENOMIC DNA]</scope>
    <source>
        <strain evidence="2">201601955</strain>
    </source>
</reference>
<dbReference type="EMBL" id="RQHF01000011">
    <property type="protein sequence ID" value="TGM60064.1"/>
    <property type="molecule type" value="Genomic_DNA"/>
</dbReference>
<protein>
    <submittedName>
        <fullName evidence="1">Uncharacterized protein</fullName>
    </submittedName>
</protein>
<sequence>MLTQATCQSLTSRFRDSGSGNVDKPSSLCEIVECMPQDMGNSCKKIKEFELDMRHTLSSYISR</sequence>
<comment type="caution">
    <text evidence="1">The sequence shown here is derived from an EMBL/GenBank/DDBJ whole genome shotgun (WGS) entry which is preliminary data.</text>
</comment>
<keyword evidence="2" id="KW-1185">Reference proteome</keyword>
<accession>A0ABY2NSJ8</accession>